<reference evidence="4" key="1">
    <citation type="submission" date="2025-08" db="UniProtKB">
        <authorList>
            <consortium name="RefSeq"/>
        </authorList>
    </citation>
    <scope>IDENTIFICATION</scope>
</reference>
<dbReference type="SUPFAM" id="SSF52047">
    <property type="entry name" value="RNI-like"/>
    <property type="match status" value="1"/>
</dbReference>
<dbReference type="PANTHER" id="PTHR13318">
    <property type="entry name" value="PARTNER OF PAIRED, ISOFORM B-RELATED"/>
    <property type="match status" value="1"/>
</dbReference>
<dbReference type="GO" id="GO:0019005">
    <property type="term" value="C:SCF ubiquitin ligase complex"/>
    <property type="evidence" value="ECO:0007669"/>
    <property type="project" value="InterPro"/>
</dbReference>
<dbReference type="Gene3D" id="3.80.10.10">
    <property type="entry name" value="Ribonuclease Inhibitor"/>
    <property type="match status" value="1"/>
</dbReference>
<evidence type="ECO:0000259" key="2">
    <source>
        <dbReference type="Pfam" id="PF12937"/>
    </source>
</evidence>
<dbReference type="GO" id="GO:0031146">
    <property type="term" value="P:SCF-dependent proteasomal ubiquitin-dependent protein catabolic process"/>
    <property type="evidence" value="ECO:0007669"/>
    <property type="project" value="TreeGrafter"/>
</dbReference>
<keyword evidence="3" id="KW-1185">Reference proteome</keyword>
<dbReference type="Proteomes" id="UP000515154">
    <property type="component" value="Linkage group LG8"/>
</dbReference>
<dbReference type="SUPFAM" id="SSF81383">
    <property type="entry name" value="F-box domain"/>
    <property type="match status" value="1"/>
</dbReference>
<dbReference type="AlphaFoldDB" id="A0A6P7SQ82"/>
<dbReference type="InterPro" id="IPR001810">
    <property type="entry name" value="F-box_dom"/>
</dbReference>
<dbReference type="Pfam" id="PF12937">
    <property type="entry name" value="F-box-like"/>
    <property type="match status" value="1"/>
</dbReference>
<evidence type="ECO:0000313" key="4">
    <source>
        <dbReference type="RefSeq" id="XP_029640056.1"/>
    </source>
</evidence>
<dbReference type="InterPro" id="IPR047922">
    <property type="entry name" value="FBXL6_F-box"/>
</dbReference>
<dbReference type="CDD" id="cd22119">
    <property type="entry name" value="F-box_FBXL6"/>
    <property type="match status" value="1"/>
</dbReference>
<dbReference type="InterPro" id="IPR006553">
    <property type="entry name" value="Leu-rich_rpt_Cys-con_subtyp"/>
</dbReference>
<name>A0A6P7SQ82_9MOLL</name>
<dbReference type="RefSeq" id="XP_029640056.1">
    <property type="nucleotide sequence ID" value="XM_029784196.2"/>
</dbReference>
<evidence type="ECO:0000256" key="1">
    <source>
        <dbReference type="ARBA" id="ARBA00022786"/>
    </source>
</evidence>
<organism evidence="3 4">
    <name type="scientific">Octopus sinensis</name>
    <name type="common">East Asian common octopus</name>
    <dbReference type="NCBI Taxonomy" id="2607531"/>
    <lineage>
        <taxon>Eukaryota</taxon>
        <taxon>Metazoa</taxon>
        <taxon>Spiralia</taxon>
        <taxon>Lophotrochozoa</taxon>
        <taxon>Mollusca</taxon>
        <taxon>Cephalopoda</taxon>
        <taxon>Coleoidea</taxon>
        <taxon>Octopodiformes</taxon>
        <taxon>Octopoda</taxon>
        <taxon>Incirrata</taxon>
        <taxon>Octopodidae</taxon>
        <taxon>Octopus</taxon>
    </lineage>
</organism>
<evidence type="ECO:0000313" key="3">
    <source>
        <dbReference type="Proteomes" id="UP000515154"/>
    </source>
</evidence>
<protein>
    <submittedName>
        <fullName evidence="4">F-box/LRR-repeat protein 6-like</fullName>
    </submittedName>
</protein>
<dbReference type="InterPro" id="IPR036047">
    <property type="entry name" value="F-box-like_dom_sf"/>
</dbReference>
<accession>A0A6P7SQ82</accession>
<sequence>METKKKKNNKKKKKSAILVTQYTEWPSSDDSSDNDYIPMDDSDEEQLVLRKTKRQRVTEDKTPVVHFSHINAVPIDVWVEIFSRCVELEGALPFLVRASQVCRTWYEASKCPRLWQNIDLTYGWIKSVDSTLKWLSKNRLLQCKSLNLSGWKNLTAEGLRAVALNCPNLENLDISNTAKKLQNEGINAITQNCPKLSTINLLDCKSLEKNHVPLESLLANSSNSLTHLTFGGIVVQQQKINELFNTQLINCHNLEVLELINISCTRLNIDIEKFQISLRKLSKLAIIKCPLVSPKVTKLQMEESAGFPMLKHLSLSLSDKNSVLTETAHNILKRLLKNSHNLEILELDQFCKITPEVINYVTSDKLKFLQLSRNAIIQDVSLVQFSSTLESLDLSDIVPRHRVNELLSGLVQPPGSQLSRLDVSNSQISLEVLQLLLKTLQHMKYLNISYCRELPRGIKRLHIDKEIQDLRKRLL</sequence>
<dbReference type="InterPro" id="IPR032675">
    <property type="entry name" value="LRR_dom_sf"/>
</dbReference>
<keyword evidence="1" id="KW-0833">Ubl conjugation pathway</keyword>
<proteinExistence type="predicted"/>
<dbReference type="Gene3D" id="1.20.1280.50">
    <property type="match status" value="1"/>
</dbReference>
<feature type="domain" description="F-box" evidence="2">
    <location>
        <begin position="71"/>
        <end position="120"/>
    </location>
</feature>
<dbReference type="KEGG" id="osn:115215055"/>
<gene>
    <name evidence="4" type="primary">LOC115215055</name>
</gene>
<dbReference type="SMART" id="SM00367">
    <property type="entry name" value="LRR_CC"/>
    <property type="match status" value="3"/>
</dbReference>